<dbReference type="InterPro" id="IPR029016">
    <property type="entry name" value="GAF-like_dom_sf"/>
</dbReference>
<evidence type="ECO:0000313" key="3">
    <source>
        <dbReference type="Proteomes" id="UP001597018"/>
    </source>
</evidence>
<accession>A0ABW3FV70</accession>
<dbReference type="SUPFAM" id="SSF55781">
    <property type="entry name" value="GAF domain-like"/>
    <property type="match status" value="1"/>
</dbReference>
<dbReference type="EMBL" id="JBHTIW010000014">
    <property type="protein sequence ID" value="MFD0921652.1"/>
    <property type="molecule type" value="Genomic_DNA"/>
</dbReference>
<gene>
    <name evidence="2" type="ORF">ACFQ16_18050</name>
</gene>
<feature type="region of interest" description="Disordered" evidence="1">
    <location>
        <begin position="111"/>
        <end position="134"/>
    </location>
</feature>
<name>A0ABW3FV70_9PSEU</name>
<keyword evidence="3" id="KW-1185">Reference proteome</keyword>
<sequence length="257" mass="27524">MAADRMWEQDREWFVQHFGDRTTRDTSRVADDRSRIWSPLARDFADVARDLFVGRTVADLLDRVAAATTDVVTGAAFAAVTLRGPDGTLHTPAATDPRAATLDRIQQGCADGPLRRATSPSGTGMAGSPDLTKDQQWPEFSPLAVAHGVRGVLAAGLFPPGRRRGALTAYTTEPRGLAAADPDVLLVLGSFAVTALSATEAVTAEDLADVVVTGPLRTNDAICRAAEVLLDKRRLSAEDAYDVLSRAARDLVEAWWT</sequence>
<comment type="caution">
    <text evidence="2">The sequence shown here is derived from an EMBL/GenBank/DDBJ whole genome shotgun (WGS) entry which is preliminary data.</text>
</comment>
<dbReference type="Gene3D" id="3.30.450.40">
    <property type="match status" value="1"/>
</dbReference>
<proteinExistence type="predicted"/>
<evidence type="ECO:0000313" key="2">
    <source>
        <dbReference type="EMBL" id="MFD0921652.1"/>
    </source>
</evidence>
<evidence type="ECO:0000256" key="1">
    <source>
        <dbReference type="SAM" id="MobiDB-lite"/>
    </source>
</evidence>
<dbReference type="RefSeq" id="WP_263247001.1">
    <property type="nucleotide sequence ID" value="NZ_BAABLT010000006.1"/>
</dbReference>
<organism evidence="2 3">
    <name type="scientific">Saccharopolyspora rosea</name>
    <dbReference type="NCBI Taxonomy" id="524884"/>
    <lineage>
        <taxon>Bacteria</taxon>
        <taxon>Bacillati</taxon>
        <taxon>Actinomycetota</taxon>
        <taxon>Actinomycetes</taxon>
        <taxon>Pseudonocardiales</taxon>
        <taxon>Pseudonocardiaceae</taxon>
        <taxon>Saccharopolyspora</taxon>
    </lineage>
</organism>
<dbReference type="Proteomes" id="UP001597018">
    <property type="component" value="Unassembled WGS sequence"/>
</dbReference>
<reference evidence="3" key="1">
    <citation type="journal article" date="2019" name="Int. J. Syst. Evol. Microbiol.">
        <title>The Global Catalogue of Microorganisms (GCM) 10K type strain sequencing project: providing services to taxonomists for standard genome sequencing and annotation.</title>
        <authorList>
            <consortium name="The Broad Institute Genomics Platform"/>
            <consortium name="The Broad Institute Genome Sequencing Center for Infectious Disease"/>
            <person name="Wu L."/>
            <person name="Ma J."/>
        </authorList>
    </citation>
    <scope>NUCLEOTIDE SEQUENCE [LARGE SCALE GENOMIC DNA]</scope>
    <source>
        <strain evidence="3">CCUG 56401</strain>
    </source>
</reference>
<protein>
    <submittedName>
        <fullName evidence="2">GAF domain-containing protein</fullName>
    </submittedName>
</protein>